<accession>A0ABN7V476</accession>
<proteinExistence type="predicted"/>
<gene>
    <name evidence="6" type="ORF">GMARGA_LOCUS14184</name>
</gene>
<organism evidence="6 7">
    <name type="scientific">Gigaspora margarita</name>
    <dbReference type="NCBI Taxonomy" id="4874"/>
    <lineage>
        <taxon>Eukaryota</taxon>
        <taxon>Fungi</taxon>
        <taxon>Fungi incertae sedis</taxon>
        <taxon>Mucoromycota</taxon>
        <taxon>Glomeromycotina</taxon>
        <taxon>Glomeromycetes</taxon>
        <taxon>Diversisporales</taxon>
        <taxon>Gigasporaceae</taxon>
        <taxon>Gigaspora</taxon>
    </lineage>
</organism>
<dbReference type="EMBL" id="CAJVQB010009294">
    <property type="protein sequence ID" value="CAG8728663.1"/>
    <property type="molecule type" value="Genomic_DNA"/>
</dbReference>
<evidence type="ECO:0000313" key="6">
    <source>
        <dbReference type="EMBL" id="CAG8728663.1"/>
    </source>
</evidence>
<evidence type="ECO:0000313" key="7">
    <source>
        <dbReference type="Proteomes" id="UP000789901"/>
    </source>
</evidence>
<sequence>MENDNNVNHRLNTLGILYGIGYNINRIVGIFNPDSIWILVQAPGIALVLFVVCGIISLLGSSIYIELGIMALPKGIGEQKYITDAFPGWRNVGHIFSFVGLALIKIISLLIISIVGLARLSGDDSTNWRNVFNKSFNASVYELGAYGNGLIQILFAYEGWNNINYLVEELDEPKAVLKYSSIISVFISISLYFSINAAFITVIGNNITNNNNIPIALRFGNKLLGRNGEILMSILVAISAFGSVSAKVFMCKVNQNGQNDEHGQA</sequence>
<dbReference type="InterPro" id="IPR002293">
    <property type="entry name" value="AA/rel_permease1"/>
</dbReference>
<comment type="caution">
    <text evidence="6">The sequence shown here is derived from an EMBL/GenBank/DDBJ whole genome shotgun (WGS) entry which is preliminary data.</text>
</comment>
<keyword evidence="2 5" id="KW-0812">Transmembrane</keyword>
<keyword evidence="4 5" id="KW-0472">Membrane</keyword>
<evidence type="ECO:0000256" key="5">
    <source>
        <dbReference type="SAM" id="Phobius"/>
    </source>
</evidence>
<dbReference type="InterPro" id="IPR050598">
    <property type="entry name" value="AminoAcid_Transporter"/>
</dbReference>
<dbReference type="Pfam" id="PF13520">
    <property type="entry name" value="AA_permease_2"/>
    <property type="match status" value="1"/>
</dbReference>
<name>A0ABN7V476_GIGMA</name>
<evidence type="ECO:0000256" key="3">
    <source>
        <dbReference type="ARBA" id="ARBA00022989"/>
    </source>
</evidence>
<dbReference type="PANTHER" id="PTHR11785">
    <property type="entry name" value="AMINO ACID TRANSPORTER"/>
    <property type="match status" value="1"/>
</dbReference>
<reference evidence="6 7" key="1">
    <citation type="submission" date="2021-06" db="EMBL/GenBank/DDBJ databases">
        <authorList>
            <person name="Kallberg Y."/>
            <person name="Tangrot J."/>
            <person name="Rosling A."/>
        </authorList>
    </citation>
    <scope>NUCLEOTIDE SEQUENCE [LARGE SCALE GENOMIC DNA]</scope>
    <source>
        <strain evidence="6 7">120-4 pot B 10/14</strain>
    </source>
</reference>
<evidence type="ECO:0000256" key="2">
    <source>
        <dbReference type="ARBA" id="ARBA00022692"/>
    </source>
</evidence>
<keyword evidence="3 5" id="KW-1133">Transmembrane helix</keyword>
<keyword evidence="7" id="KW-1185">Reference proteome</keyword>
<dbReference type="PANTHER" id="PTHR11785:SF353">
    <property type="entry name" value="METHIONINE TRANSPORTER (EUROFUNG)"/>
    <property type="match status" value="1"/>
</dbReference>
<evidence type="ECO:0000256" key="1">
    <source>
        <dbReference type="ARBA" id="ARBA00004141"/>
    </source>
</evidence>
<protein>
    <submittedName>
        <fullName evidence="6">25430_t:CDS:1</fullName>
    </submittedName>
</protein>
<feature type="transmembrane region" description="Helical" evidence="5">
    <location>
        <begin position="95"/>
        <end position="120"/>
    </location>
</feature>
<feature type="transmembrane region" description="Helical" evidence="5">
    <location>
        <begin position="36"/>
        <end position="65"/>
    </location>
</feature>
<dbReference type="Gene3D" id="1.20.1740.10">
    <property type="entry name" value="Amino acid/polyamine transporter I"/>
    <property type="match status" value="1"/>
</dbReference>
<feature type="transmembrane region" description="Helical" evidence="5">
    <location>
        <begin position="230"/>
        <end position="250"/>
    </location>
</feature>
<evidence type="ECO:0000256" key="4">
    <source>
        <dbReference type="ARBA" id="ARBA00023136"/>
    </source>
</evidence>
<feature type="transmembrane region" description="Helical" evidence="5">
    <location>
        <begin position="182"/>
        <end position="204"/>
    </location>
</feature>
<dbReference type="Proteomes" id="UP000789901">
    <property type="component" value="Unassembled WGS sequence"/>
</dbReference>
<comment type="subcellular location">
    <subcellularLocation>
        <location evidence="1">Membrane</location>
        <topology evidence="1">Multi-pass membrane protein</topology>
    </subcellularLocation>
</comment>